<sequence length="65" mass="7717">MLDEYNNRKEQIGKETFEYTTSSSTAQITTISKLLLIAARGFFLLYEIKVWQRDRQLNMMITPRL</sequence>
<reference evidence="2" key="1">
    <citation type="journal article" date="2011" name="PLoS Genet.">
        <title>Genomic analysis of the necrotrophic fungal pathogens Sclerotinia sclerotiorum and Botrytis cinerea.</title>
        <authorList>
            <person name="Amselem J."/>
            <person name="Cuomo C.A."/>
            <person name="van Kan J.A."/>
            <person name="Viaud M."/>
            <person name="Benito E.P."/>
            <person name="Couloux A."/>
            <person name="Coutinho P.M."/>
            <person name="de Vries R.P."/>
            <person name="Dyer P.S."/>
            <person name="Fillinger S."/>
            <person name="Fournier E."/>
            <person name="Gout L."/>
            <person name="Hahn M."/>
            <person name="Kohn L."/>
            <person name="Lapalu N."/>
            <person name="Plummer K.M."/>
            <person name="Pradier J.M."/>
            <person name="Quevillon E."/>
            <person name="Sharon A."/>
            <person name="Simon A."/>
            <person name="ten Have A."/>
            <person name="Tudzynski B."/>
            <person name="Tudzynski P."/>
            <person name="Wincker P."/>
            <person name="Andrew M."/>
            <person name="Anthouard V."/>
            <person name="Beever R.E."/>
            <person name="Beffa R."/>
            <person name="Benoit I."/>
            <person name="Bouzid O."/>
            <person name="Brault B."/>
            <person name="Chen Z."/>
            <person name="Choquer M."/>
            <person name="Collemare J."/>
            <person name="Cotton P."/>
            <person name="Danchin E.G."/>
            <person name="Da Silva C."/>
            <person name="Gautier A."/>
            <person name="Giraud C."/>
            <person name="Giraud T."/>
            <person name="Gonzalez C."/>
            <person name="Grossetete S."/>
            <person name="Guldener U."/>
            <person name="Henrissat B."/>
            <person name="Howlett B.J."/>
            <person name="Kodira C."/>
            <person name="Kretschmer M."/>
            <person name="Lappartient A."/>
            <person name="Leroch M."/>
            <person name="Levis C."/>
            <person name="Mauceli E."/>
            <person name="Neuveglise C."/>
            <person name="Oeser B."/>
            <person name="Pearson M."/>
            <person name="Poulain J."/>
            <person name="Poussereau N."/>
            <person name="Quesneville H."/>
            <person name="Rascle C."/>
            <person name="Schumacher J."/>
            <person name="Segurens B."/>
            <person name="Sexton A."/>
            <person name="Silva E."/>
            <person name="Sirven C."/>
            <person name="Soanes D.M."/>
            <person name="Talbot N.J."/>
            <person name="Templeton M."/>
            <person name="Yandava C."/>
            <person name="Yarden O."/>
            <person name="Zeng Q."/>
            <person name="Rollins J.A."/>
            <person name="Lebrun M.H."/>
            <person name="Dickman M."/>
        </authorList>
    </citation>
    <scope>NUCLEOTIDE SEQUENCE [LARGE SCALE GENOMIC DNA]</scope>
    <source>
        <strain evidence="2">ATCC 18683 / 1980 / Ss-1</strain>
    </source>
</reference>
<dbReference type="HOGENOM" id="CLU_2851075_0_0_1"/>
<organism evidence="1 2">
    <name type="scientific">Sclerotinia sclerotiorum (strain ATCC 18683 / 1980 / Ss-1)</name>
    <name type="common">White mold</name>
    <name type="synonym">Whetzelinia sclerotiorum</name>
    <dbReference type="NCBI Taxonomy" id="665079"/>
    <lineage>
        <taxon>Eukaryota</taxon>
        <taxon>Fungi</taxon>
        <taxon>Dikarya</taxon>
        <taxon>Ascomycota</taxon>
        <taxon>Pezizomycotina</taxon>
        <taxon>Leotiomycetes</taxon>
        <taxon>Helotiales</taxon>
        <taxon>Sclerotiniaceae</taxon>
        <taxon>Sclerotinia</taxon>
    </lineage>
</organism>
<dbReference type="RefSeq" id="XP_001597863.1">
    <property type="nucleotide sequence ID" value="XM_001597813.1"/>
</dbReference>
<name>A7E9S9_SCLS1</name>
<dbReference type="InParanoid" id="A7E9S9"/>
<evidence type="ECO:0000313" key="1">
    <source>
        <dbReference type="EMBL" id="EDN97131.1"/>
    </source>
</evidence>
<dbReference type="Proteomes" id="UP000001312">
    <property type="component" value="Unassembled WGS sequence"/>
</dbReference>
<gene>
    <name evidence="1" type="ORF">SS1G_02059</name>
</gene>
<accession>A7E9S9</accession>
<keyword evidence="2" id="KW-1185">Reference proteome</keyword>
<dbReference type="GeneID" id="5493505"/>
<proteinExistence type="predicted"/>
<evidence type="ECO:0000313" key="2">
    <source>
        <dbReference type="Proteomes" id="UP000001312"/>
    </source>
</evidence>
<dbReference type="AlphaFoldDB" id="A7E9S9"/>
<protein>
    <submittedName>
        <fullName evidence="1">Uncharacterized protein</fullName>
    </submittedName>
</protein>
<dbReference type="KEGG" id="ssl:SS1G_02059"/>
<dbReference type="EMBL" id="CH476622">
    <property type="protein sequence ID" value="EDN97131.1"/>
    <property type="molecule type" value="Genomic_DNA"/>
</dbReference>